<name>A0A5B8NS16_9CHRO</name>
<dbReference type="OrthoDB" id="461609at2"/>
<evidence type="ECO:0000313" key="2">
    <source>
        <dbReference type="EMBL" id="QDZ41311.1"/>
    </source>
</evidence>
<dbReference type="Pfam" id="PF11360">
    <property type="entry name" value="DUF3110"/>
    <property type="match status" value="1"/>
</dbReference>
<feature type="region of interest" description="Disordered" evidence="1">
    <location>
        <begin position="79"/>
        <end position="114"/>
    </location>
</feature>
<feature type="compositionally biased region" description="Polar residues" evidence="1">
    <location>
        <begin position="85"/>
        <end position="105"/>
    </location>
</feature>
<dbReference type="AlphaFoldDB" id="A0A5B8NS16"/>
<accession>A0A5B8NS16</accession>
<keyword evidence="3" id="KW-1185">Reference proteome</keyword>
<organism evidence="2 3">
    <name type="scientific">Euhalothece natronophila Z-M001</name>
    <dbReference type="NCBI Taxonomy" id="522448"/>
    <lineage>
        <taxon>Bacteria</taxon>
        <taxon>Bacillati</taxon>
        <taxon>Cyanobacteriota</taxon>
        <taxon>Cyanophyceae</taxon>
        <taxon>Oscillatoriophycideae</taxon>
        <taxon>Chroococcales</taxon>
        <taxon>Halothecacae</taxon>
        <taxon>Halothece cluster</taxon>
        <taxon>Euhalothece</taxon>
    </lineage>
</organism>
<evidence type="ECO:0000313" key="3">
    <source>
        <dbReference type="Proteomes" id="UP000318453"/>
    </source>
</evidence>
<dbReference type="InterPro" id="IPR021503">
    <property type="entry name" value="DUF3110"/>
</dbReference>
<protein>
    <submittedName>
        <fullName evidence="2">DUF3110 domain-containing protein</fullName>
    </submittedName>
</protein>
<dbReference type="RefSeq" id="WP_146297145.1">
    <property type="nucleotide sequence ID" value="NZ_CP042326.1"/>
</dbReference>
<proteinExistence type="predicted"/>
<gene>
    <name evidence="2" type="ORF">FRE64_16010</name>
</gene>
<dbReference type="EMBL" id="CP042326">
    <property type="protein sequence ID" value="QDZ41311.1"/>
    <property type="molecule type" value="Genomic_DNA"/>
</dbReference>
<dbReference type="KEGG" id="enn:FRE64_16010"/>
<reference evidence="2 3" key="1">
    <citation type="submission" date="2019-08" db="EMBL/GenBank/DDBJ databases">
        <title>Carotenoids and Carotenoid Binding Proteins in the Halophilic Cyanobacterium Euhalothece sp. ZM00.</title>
        <authorList>
            <person name="Cho S.M."/>
            <person name="Song J.Y."/>
            <person name="Park Y.-I."/>
        </authorList>
    </citation>
    <scope>NUCLEOTIDE SEQUENCE [LARGE SCALE GENOMIC DNA]</scope>
    <source>
        <strain evidence="2 3">Z-M001</strain>
    </source>
</reference>
<sequence length="122" mass="13885">MRVYVLLFNAGSDNQGIHSLKMGERDIVLMFESHDDATRFALMLEAQDFPQPTVEELDSEEIEAFCAETGYEARRIPEGELITPPDTSVEQTDWNLQGTVNPSQEPKTDSLDDVRRRLENLL</sequence>
<dbReference type="Proteomes" id="UP000318453">
    <property type="component" value="Chromosome"/>
</dbReference>
<evidence type="ECO:0000256" key="1">
    <source>
        <dbReference type="SAM" id="MobiDB-lite"/>
    </source>
</evidence>